<dbReference type="NCBIfam" id="TIGR01447">
    <property type="entry name" value="recD"/>
    <property type="match status" value="1"/>
</dbReference>
<dbReference type="OrthoDB" id="9763659at2"/>
<evidence type="ECO:0000256" key="10">
    <source>
        <dbReference type="ARBA" id="ARBA00023235"/>
    </source>
</evidence>
<name>R4Z5X7_9ACTN</name>
<dbReference type="PANTHER" id="PTHR43788:SF6">
    <property type="entry name" value="DNA HELICASE B"/>
    <property type="match status" value="1"/>
</dbReference>
<keyword evidence="1 11" id="KW-0540">Nuclease</keyword>
<evidence type="ECO:0000256" key="11">
    <source>
        <dbReference type="HAMAP-Rule" id="MF_01487"/>
    </source>
</evidence>
<evidence type="ECO:0000256" key="9">
    <source>
        <dbReference type="ARBA" id="ARBA00023204"/>
    </source>
</evidence>
<dbReference type="GO" id="GO:0017116">
    <property type="term" value="F:single-stranded DNA helicase activity"/>
    <property type="evidence" value="ECO:0007669"/>
    <property type="project" value="TreeGrafter"/>
</dbReference>
<keyword evidence="2 11" id="KW-0547">Nucleotide-binding</keyword>
<feature type="binding site" evidence="11">
    <location>
        <begin position="224"/>
        <end position="231"/>
    </location>
    <ligand>
        <name>ATP</name>
        <dbReference type="ChEBI" id="CHEBI:30616"/>
    </ligand>
</feature>
<reference evidence="14 15" key="1">
    <citation type="journal article" date="2013" name="ISME J.">
        <title>Metabolic model for the filamentous 'Candidatus Microthrix parvicella' based on genomic and metagenomic analyses.</title>
        <authorList>
            <person name="Jon McIlroy S."/>
            <person name="Kristiansen R."/>
            <person name="Albertsen M."/>
            <person name="Michael Karst S."/>
            <person name="Rossetti S."/>
            <person name="Lund Nielsen J."/>
            <person name="Tandoi V."/>
            <person name="James Seviour R."/>
            <person name="Nielsen P.H."/>
        </authorList>
    </citation>
    <scope>NUCLEOTIDE SEQUENCE [LARGE SCALE GENOMIC DNA]</scope>
    <source>
        <strain evidence="14 15">RN1</strain>
    </source>
</reference>
<evidence type="ECO:0000313" key="14">
    <source>
        <dbReference type="EMBL" id="CCM64801.1"/>
    </source>
</evidence>
<dbReference type="SMART" id="SM00382">
    <property type="entry name" value="AAA"/>
    <property type="match status" value="1"/>
</dbReference>
<dbReference type="GO" id="GO:0005524">
    <property type="term" value="F:ATP binding"/>
    <property type="evidence" value="ECO:0007669"/>
    <property type="project" value="UniProtKB-UniRule"/>
</dbReference>
<evidence type="ECO:0000256" key="7">
    <source>
        <dbReference type="ARBA" id="ARBA00022840"/>
    </source>
</evidence>
<dbReference type="HAMAP" id="MF_01487">
    <property type="entry name" value="RecD"/>
    <property type="match status" value="1"/>
</dbReference>
<comment type="caution">
    <text evidence="14">The sequence shown here is derived from an EMBL/GenBank/DDBJ whole genome shotgun (WGS) entry which is preliminary data.</text>
</comment>
<dbReference type="AlphaFoldDB" id="R4Z5X7"/>
<evidence type="ECO:0000256" key="2">
    <source>
        <dbReference type="ARBA" id="ARBA00022741"/>
    </source>
</evidence>
<keyword evidence="8 11" id="KW-0238">DNA-binding</keyword>
<keyword evidence="4 11" id="KW-0378">Hydrolase</keyword>
<evidence type="ECO:0000256" key="3">
    <source>
        <dbReference type="ARBA" id="ARBA00022763"/>
    </source>
</evidence>
<dbReference type="InterPro" id="IPR049550">
    <property type="entry name" value="RecD_N"/>
</dbReference>
<dbReference type="Pfam" id="PF13538">
    <property type="entry name" value="UvrD_C_2"/>
    <property type="match status" value="1"/>
</dbReference>
<keyword evidence="15" id="KW-1185">Reference proteome</keyword>
<dbReference type="eggNOG" id="COG0507">
    <property type="taxonomic scope" value="Bacteria"/>
</dbReference>
<evidence type="ECO:0000256" key="6">
    <source>
        <dbReference type="ARBA" id="ARBA00022839"/>
    </source>
</evidence>
<dbReference type="EMBL" id="CANL01000042">
    <property type="protein sequence ID" value="CCM64801.1"/>
    <property type="molecule type" value="Genomic_DNA"/>
</dbReference>
<dbReference type="SUPFAM" id="SSF52540">
    <property type="entry name" value="P-loop containing nucleoside triphosphate hydrolases"/>
    <property type="match status" value="2"/>
</dbReference>
<dbReference type="Gene3D" id="3.40.50.300">
    <property type="entry name" value="P-loop containing nucleotide triphosphate hydrolases"/>
    <property type="match status" value="3"/>
</dbReference>
<accession>R4Z5X7</accession>
<dbReference type="InterPro" id="IPR006344">
    <property type="entry name" value="RecD"/>
</dbReference>
<evidence type="ECO:0000259" key="13">
    <source>
        <dbReference type="SMART" id="SM00382"/>
    </source>
</evidence>
<organism evidence="14 15">
    <name type="scientific">Candidatus Neomicrothrix parvicella RN1</name>
    <dbReference type="NCBI Taxonomy" id="1229780"/>
    <lineage>
        <taxon>Bacteria</taxon>
        <taxon>Bacillati</taxon>
        <taxon>Actinomycetota</taxon>
        <taxon>Acidimicrobiia</taxon>
        <taxon>Acidimicrobiales</taxon>
        <taxon>Microthrixaceae</taxon>
        <taxon>Candidatus Neomicrothrix</taxon>
    </lineage>
</organism>
<dbReference type="InterPro" id="IPR050534">
    <property type="entry name" value="Coronavir_polyprotein_1ab"/>
</dbReference>
<keyword evidence="6 11" id="KW-0269">Exonuclease</keyword>
<dbReference type="Gene3D" id="1.10.10.1020">
    <property type="entry name" value="RecBCD complex, subunit RecD, N-terminal domain"/>
    <property type="match status" value="1"/>
</dbReference>
<dbReference type="CDD" id="cd17933">
    <property type="entry name" value="DEXSc_RecD-like"/>
    <property type="match status" value="1"/>
</dbReference>
<proteinExistence type="inferred from homology"/>
<keyword evidence="7 11" id="KW-0067">ATP-binding</keyword>
<comment type="subunit">
    <text evidence="11">Heterotrimer of RecB, RecC and RecD. All subunits contribute to DNA-binding.</text>
</comment>
<dbReference type="EC" id="5.6.2.3" evidence="11"/>
<evidence type="ECO:0000256" key="5">
    <source>
        <dbReference type="ARBA" id="ARBA00022806"/>
    </source>
</evidence>
<keyword evidence="10 11" id="KW-0413">Isomerase</keyword>
<dbReference type="GO" id="GO:0016887">
    <property type="term" value="F:ATP hydrolysis activity"/>
    <property type="evidence" value="ECO:0007669"/>
    <property type="project" value="RHEA"/>
</dbReference>
<dbReference type="GO" id="GO:0003677">
    <property type="term" value="F:DNA binding"/>
    <property type="evidence" value="ECO:0007669"/>
    <property type="project" value="UniProtKB-UniRule"/>
</dbReference>
<dbReference type="GO" id="GO:0008854">
    <property type="term" value="F:exodeoxyribonuclease V activity"/>
    <property type="evidence" value="ECO:0007669"/>
    <property type="project" value="InterPro"/>
</dbReference>
<dbReference type="CDD" id="cd18809">
    <property type="entry name" value="SF1_C_RecD"/>
    <property type="match status" value="1"/>
</dbReference>
<evidence type="ECO:0000313" key="15">
    <source>
        <dbReference type="Proteomes" id="UP000018291"/>
    </source>
</evidence>
<comment type="function">
    <text evidence="11">A helicase/nuclease that prepares dsDNA breaks (DSB) for recombinational DNA repair. Binds to DSBs and unwinds DNA via a highly rapid and processive ATP-dependent bidirectional helicase activity. Unwinds dsDNA until it encounters a Chi (crossover hotspot instigator) sequence from the 3' direction. Cuts ssDNA a few nucleotides 3' to the Chi site. The properties and activities of the enzyme are changed at Chi. The Chi-altered holoenzyme produces a long 3'-ssDNA overhang and facilitates RecA-binding to the ssDNA for homologous DNA recombination and repair. Holoenzyme degrades any linearized DNA that is unable to undergo homologous recombination. In the holoenzyme this subunit has ssDNA-dependent ATPase and 5'-3' helicase activity. When added to pre-assembled RecBC greatly stimulates nuclease activity and augments holoenzyme processivity. Negatively regulates the RecA-loading ability of RecBCD.</text>
</comment>
<dbReference type="InterPro" id="IPR003593">
    <property type="entry name" value="AAA+_ATPase"/>
</dbReference>
<dbReference type="Pfam" id="PF21185">
    <property type="entry name" value="RecD_N"/>
    <property type="match status" value="1"/>
</dbReference>
<dbReference type="HOGENOM" id="CLU_007524_1_3_11"/>
<comment type="similarity">
    <text evidence="11">Belongs to the RecD family.</text>
</comment>
<feature type="domain" description="AAA+ ATPase" evidence="13">
    <location>
        <begin position="216"/>
        <end position="394"/>
    </location>
</feature>
<keyword evidence="3 11" id="KW-0227">DNA damage</keyword>
<evidence type="ECO:0000256" key="4">
    <source>
        <dbReference type="ARBA" id="ARBA00022801"/>
    </source>
</evidence>
<dbReference type="STRING" id="1229780.BN381_470006"/>
<feature type="region of interest" description="Disordered" evidence="12">
    <location>
        <begin position="81"/>
        <end position="102"/>
    </location>
</feature>
<keyword evidence="5 11" id="KW-0347">Helicase</keyword>
<evidence type="ECO:0000256" key="8">
    <source>
        <dbReference type="ARBA" id="ARBA00023125"/>
    </source>
</evidence>
<comment type="miscellaneous">
    <text evidence="11">In the RecBCD complex, RecB has a slow 3'-5' helicase, an exonuclease activity and loads RecA onto ssDNA, RecD has a fast 5'-3' helicase activity, while RecC stimulates the ATPase and processivity of the RecB helicase and contributes to recognition of the Chi site.</text>
</comment>
<evidence type="ECO:0000256" key="1">
    <source>
        <dbReference type="ARBA" id="ARBA00022722"/>
    </source>
</evidence>
<protein>
    <recommendedName>
        <fullName evidence="11">RecBCD enzyme subunit RecD</fullName>
        <ecNumber evidence="11">5.6.2.3</ecNumber>
    </recommendedName>
    <alternativeName>
        <fullName evidence="11">DNA 5'-3' helicase subunit RecD</fullName>
    </alternativeName>
    <alternativeName>
        <fullName evidence="11">Exonuclease V subunit RecD</fullName>
        <shortName evidence="11">ExoV subunit RecD</shortName>
    </alternativeName>
    <alternativeName>
        <fullName evidence="11">Helicase/nuclease RecBCD subunit RecD</fullName>
    </alternativeName>
</protein>
<dbReference type="Pfam" id="PF13245">
    <property type="entry name" value="AAA_19"/>
    <property type="match status" value="1"/>
</dbReference>
<sequence length="641" mass="67796">MRPTDASTSLLPVGTAVLAPFVEAGILHEAGVHVAGVVARMVPGTSDEALLATALCVRALQLGHVCVVLNDVAGTVAIEAQGEQTSPDDGAEPTAAIDDLPWPDPADWADALRSSDAVTVRDPRSGDATGRVDEGVIRPLVFDGARVYLERYWRYERRVGDLLLDQPNGQPSGLAAPPVRSEASGAAIDAVLDQYFGPDDPDRPDLQRHGARVALTRRITVLAGGPGTGKTHTVARLLAALHQLAADDDRPLQVALAAPTGKAAARMTEAVHQAVAGGHLPKAASQPLLANEAGTIHRLLGHRDGISFRHDRTNPLPHDVVVVDETSMVALPLMARLLDALRPDARVVLVGDPFQLASVEAGAVLGDVVGPATDIDAALDGPLTDNIVVLQRVHRFAADSAIAALAHAVRSGDADLAIEVLRDTGSDDVQWIDPADRKALGQLQDTVVSGAAEVARAASEGNAGYALERAVDLKVLCGTRFGPLGSYAWRDHLERRLPKLVQGLSTGRGYYVGRPVIITRNDYITGVFNGDTGIVIRNDARTVVAMPGGPDGIRLVLPSQLAAVETWWAMTIHKSQGSEFAHAVVSLPDARSRVLTRELLYTGITRGKEKVTVVASEAALRRAIDSPVARASGLRARLWKQ</sequence>
<keyword evidence="9 11" id="KW-0234">DNA repair</keyword>
<dbReference type="InterPro" id="IPR027417">
    <property type="entry name" value="P-loop_NTPase"/>
</dbReference>
<dbReference type="InterPro" id="IPR041851">
    <property type="entry name" value="RecD_N_sf"/>
</dbReference>
<dbReference type="RefSeq" id="WP_012229101.1">
    <property type="nucleotide sequence ID" value="NZ_HG422565.1"/>
</dbReference>
<comment type="catalytic activity">
    <reaction evidence="11">
        <text>ATP + H2O = ADP + phosphate + H(+)</text>
        <dbReference type="Rhea" id="RHEA:13065"/>
        <dbReference type="ChEBI" id="CHEBI:15377"/>
        <dbReference type="ChEBI" id="CHEBI:15378"/>
        <dbReference type="ChEBI" id="CHEBI:30616"/>
        <dbReference type="ChEBI" id="CHEBI:43474"/>
        <dbReference type="ChEBI" id="CHEBI:456216"/>
        <dbReference type="EC" id="5.6.2.3"/>
    </reaction>
</comment>
<dbReference type="InterPro" id="IPR027785">
    <property type="entry name" value="UvrD-like_helicase_C"/>
</dbReference>
<gene>
    <name evidence="11" type="primary">recD</name>
    <name evidence="14" type="ORF">BN381_470006</name>
</gene>
<evidence type="ECO:0000256" key="12">
    <source>
        <dbReference type="SAM" id="MobiDB-lite"/>
    </source>
</evidence>
<dbReference type="PANTHER" id="PTHR43788">
    <property type="entry name" value="DNA2/NAM7 HELICASE FAMILY MEMBER"/>
    <property type="match status" value="1"/>
</dbReference>
<dbReference type="GO" id="GO:0009338">
    <property type="term" value="C:exodeoxyribonuclease V complex"/>
    <property type="evidence" value="ECO:0007669"/>
    <property type="project" value="InterPro"/>
</dbReference>
<dbReference type="GO" id="GO:0000724">
    <property type="term" value="P:double-strand break repair via homologous recombination"/>
    <property type="evidence" value="ECO:0007669"/>
    <property type="project" value="UniProtKB-UniRule"/>
</dbReference>
<dbReference type="GO" id="GO:0043139">
    <property type="term" value="F:5'-3' DNA helicase activity"/>
    <property type="evidence" value="ECO:0007669"/>
    <property type="project" value="UniProtKB-UniRule"/>
</dbReference>
<dbReference type="Proteomes" id="UP000018291">
    <property type="component" value="Unassembled WGS sequence"/>
</dbReference>